<protein>
    <submittedName>
        <fullName evidence="3">Lamin tail domain-containing protein</fullName>
    </submittedName>
</protein>
<gene>
    <name evidence="3" type="ORF">FIV42_02870</name>
</gene>
<evidence type="ECO:0000313" key="4">
    <source>
        <dbReference type="Proteomes" id="UP000315995"/>
    </source>
</evidence>
<accession>A0A5B8Y584</accession>
<dbReference type="AlphaFoldDB" id="A0A4Y6PN31"/>
<dbReference type="Proteomes" id="UP000315995">
    <property type="component" value="Chromosome"/>
</dbReference>
<dbReference type="SUPFAM" id="SSF74853">
    <property type="entry name" value="Lamin A/C globular tail domain"/>
    <property type="match status" value="2"/>
</dbReference>
<evidence type="ECO:0000259" key="2">
    <source>
        <dbReference type="PROSITE" id="PS51841"/>
    </source>
</evidence>
<dbReference type="InterPro" id="IPR036415">
    <property type="entry name" value="Lamin_tail_dom_sf"/>
</dbReference>
<dbReference type="RefSeq" id="WP_141196215.1">
    <property type="nucleotide sequence ID" value="NZ_CP041186.1"/>
</dbReference>
<organism evidence="3 4">
    <name type="scientific">Persicimonas caeni</name>
    <dbReference type="NCBI Taxonomy" id="2292766"/>
    <lineage>
        <taxon>Bacteria</taxon>
        <taxon>Deltaproteobacteria</taxon>
        <taxon>Bradymonadales</taxon>
        <taxon>Bradymonadaceae</taxon>
        <taxon>Persicimonas</taxon>
    </lineage>
</organism>
<name>A0A4Y6PN31_PERCE</name>
<accession>A0A4Y6PN31</accession>
<dbReference type="OrthoDB" id="5481151at2"/>
<dbReference type="Pfam" id="PF00932">
    <property type="entry name" value="LTD"/>
    <property type="match status" value="2"/>
</dbReference>
<dbReference type="InterPro" id="IPR001322">
    <property type="entry name" value="Lamin_tail_dom"/>
</dbReference>
<dbReference type="PROSITE" id="PS51257">
    <property type="entry name" value="PROKAR_LIPOPROTEIN"/>
    <property type="match status" value="1"/>
</dbReference>
<feature type="chain" id="PRO_5030106096" evidence="1">
    <location>
        <begin position="26"/>
        <end position="660"/>
    </location>
</feature>
<keyword evidence="4" id="KW-1185">Reference proteome</keyword>
<feature type="domain" description="LTD" evidence="2">
    <location>
        <begin position="471"/>
        <end position="602"/>
    </location>
</feature>
<proteinExistence type="predicted"/>
<evidence type="ECO:0000313" key="3">
    <source>
        <dbReference type="EMBL" id="QDG49718.1"/>
    </source>
</evidence>
<keyword evidence="1" id="KW-0732">Signal</keyword>
<dbReference type="PROSITE" id="PS51841">
    <property type="entry name" value="LTD"/>
    <property type="match status" value="1"/>
</dbReference>
<evidence type="ECO:0000256" key="1">
    <source>
        <dbReference type="SAM" id="SignalP"/>
    </source>
</evidence>
<feature type="signal peptide" evidence="1">
    <location>
        <begin position="1"/>
        <end position="25"/>
    </location>
</feature>
<reference evidence="3 4" key="1">
    <citation type="submission" date="2019-06" db="EMBL/GenBank/DDBJ databases">
        <title>Persicimonas caeni gen. nov., sp. nov., a predatory bacterium isolated from solar saltern.</title>
        <authorList>
            <person name="Wang S."/>
        </authorList>
    </citation>
    <scope>NUCLEOTIDE SEQUENCE [LARGE SCALE GENOMIC DNA]</scope>
    <source>
        <strain evidence="3 4">YN101</strain>
    </source>
</reference>
<sequence length="660" mass="68262">MKCSTRSLLLIAASVFALGLSACSADDPSTGKDDSCVVNSDCADDEICGSDGNCVVVSDEACSADSDCTDIPEPQCNGDDLVTYGGVCDGDDAQTCTYPEVNTETCEAGCTDGACNPDPCENVTCDEPPAAQCSGNGELVEYEATGTCGAGECSYDRVSPAQQCVHGCQDGACLTGPCDAEACDTPPAPECDGNTGIVYADTGTCNEEDGSATCSYDITYNNCDYVGGTCDESTGTCTDTVTETGGAMIVEIMANAAGSYESGDEWFEVVNDSGSAIDLSGWTIRSGTSTGTVEEHALTSAPAFAADARLVFASSADPADDGTVTPDYVYAGITLNNNSDYIELLDSNGAIVDRVFWEAGTTLDGKSRKLDPNATDNDDFADWCPELDSTYGDDGEFGTPGAANPPCAADACADVTCQKPDDFCNADGNAVQYTLDTADCQVSRFNNPYCDFMPQEVDCTDAEYCLTGVCEAVTGTLPSPGDIIFTEFMGNPSAISDSDGEYLELYNTTDQELTLFTLVIKDNETGNSQDSFVVENPTATIPANGYVVFAADTDSSLNGGIQNAYLLDDSPLKNSPGSAGLVISLELQDGTVIDEAYYGEPTAGASQQLSIDAYTGGATNVAQSNDSDANFCDATSADSAYTSGDFGSPGVANVSCAPIQ</sequence>
<dbReference type="EMBL" id="CP041186">
    <property type="protein sequence ID" value="QDG49718.1"/>
    <property type="molecule type" value="Genomic_DNA"/>
</dbReference>